<keyword evidence="5 8" id="KW-0812">Transmembrane</keyword>
<comment type="similarity">
    <text evidence="2">Belongs to the monovalent cation:proton antiporter 2 (CPA2) transporter (TC 2.A.37) family.</text>
</comment>
<proteinExistence type="inferred from homology"/>
<sequence>MGGLDSLITDLALILIVAGVVTLLFKKLKQPVVLGYIVAGFLVGPNFGFFPTIVDEADINLWAELGIIVLLFSLGLEFSFKKLFQVGSSAVITALVVVAGMMLVGYGAGRLLHFTYLDSVFLGAMLSMSSTTIIIKAFTDLNLRKKAFANLVFGVLIVEDLFAVVMMVILSSIAVKNSFEGAELIESIAKLVFFLIIWFVVGVSVLPIFLKKARRFLNDETLLVVSMGLCLGMVVLATYVGFSSALGAFVMGSILAGTNEAERIGKVVGPVKDLFGAIFFVSVGMLVSPDALSQYALPICLLSLVVIVGQVFFGTVGMLASGQSLKISMQSGFSFSQIGEFAFIIASLGMSLNVIDKFLYPIVVAVSVITTFLTPYCIRLADPAYGWVERHLPEKWLSAIDRYSQSQTEIKPHKAVWKEALAQYLWRIVLYSAIIVAIILISKSWFMPLMLDILPDWGRLISAVVTLVAMSPFLWALMVKEVNMSLIKKLGEGRANRVPLTLMIVVRILLALFYIIYYLSSVHSQRTGVLLGLGLFIVVLILLSKRIQKQFMRIETIFMDNLNERELRKTGRNTSLVSDMHLAYMDVNADCPFAGRRLMDSNLRKEYGVNVVSIQRGSKRINIPKGETRIFPGDTIGVIGTDDQIQSLLAVVEGSNSSDDEPDNNEVTFTHVVVPDDSPLIGQTSSSLNIRNQDNCLIVGIERADGTFHQPDGQIRFEAHDVIWLAGEPDNIKRLTREKIMNNPIQHT</sequence>
<feature type="transmembrane region" description="Helical" evidence="8">
    <location>
        <begin position="500"/>
        <end position="519"/>
    </location>
</feature>
<feature type="transmembrane region" description="Helical" evidence="8">
    <location>
        <begin position="222"/>
        <end position="242"/>
    </location>
</feature>
<name>A0A921SUK2_9BACT</name>
<gene>
    <name evidence="10" type="ORF">K8U91_04770</name>
</gene>
<evidence type="ECO:0000256" key="8">
    <source>
        <dbReference type="SAM" id="Phobius"/>
    </source>
</evidence>
<feature type="domain" description="RCK C-terminal" evidence="9">
    <location>
        <begin position="656"/>
        <end position="741"/>
    </location>
</feature>
<evidence type="ECO:0000256" key="5">
    <source>
        <dbReference type="ARBA" id="ARBA00022692"/>
    </source>
</evidence>
<dbReference type="GO" id="GO:0006813">
    <property type="term" value="P:potassium ion transport"/>
    <property type="evidence" value="ECO:0007669"/>
    <property type="project" value="UniProtKB-KW"/>
</dbReference>
<evidence type="ECO:0000256" key="7">
    <source>
        <dbReference type="ARBA" id="ARBA00023136"/>
    </source>
</evidence>
<comment type="caution">
    <text evidence="10">The sequence shown here is derived from an EMBL/GenBank/DDBJ whole genome shotgun (WGS) entry which is preliminary data.</text>
</comment>
<dbReference type="SUPFAM" id="SSF116726">
    <property type="entry name" value="TrkA C-terminal domain-like"/>
    <property type="match status" value="2"/>
</dbReference>
<feature type="transmembrane region" description="Helical" evidence="8">
    <location>
        <begin position="525"/>
        <end position="543"/>
    </location>
</feature>
<keyword evidence="3" id="KW-0813">Transport</keyword>
<keyword evidence="6 8" id="KW-1133">Transmembrane helix</keyword>
<comment type="subcellular location">
    <subcellularLocation>
        <location evidence="1">Membrane</location>
        <topology evidence="1">Multi-pass membrane protein</topology>
    </subcellularLocation>
</comment>
<organism evidence="10 11">
    <name type="scientific">Barnesiella viscericola</name>
    <dbReference type="NCBI Taxonomy" id="397865"/>
    <lineage>
        <taxon>Bacteria</taxon>
        <taxon>Pseudomonadati</taxon>
        <taxon>Bacteroidota</taxon>
        <taxon>Bacteroidia</taxon>
        <taxon>Bacteroidales</taxon>
        <taxon>Barnesiellaceae</taxon>
        <taxon>Barnesiella</taxon>
    </lineage>
</organism>
<feature type="transmembrane region" description="Helical" evidence="8">
    <location>
        <begin position="187"/>
        <end position="210"/>
    </location>
</feature>
<keyword evidence="4" id="KW-0630">Potassium</keyword>
<dbReference type="GO" id="GO:0008324">
    <property type="term" value="F:monoatomic cation transmembrane transporter activity"/>
    <property type="evidence" value="ECO:0007669"/>
    <property type="project" value="InterPro"/>
</dbReference>
<evidence type="ECO:0000256" key="4">
    <source>
        <dbReference type="ARBA" id="ARBA00022538"/>
    </source>
</evidence>
<feature type="transmembrane region" description="Helical" evidence="8">
    <location>
        <begin position="151"/>
        <end position="175"/>
    </location>
</feature>
<feature type="transmembrane region" description="Helical" evidence="8">
    <location>
        <begin position="32"/>
        <end position="53"/>
    </location>
</feature>
<evidence type="ECO:0000256" key="2">
    <source>
        <dbReference type="ARBA" id="ARBA00005551"/>
    </source>
</evidence>
<feature type="transmembrane region" description="Helical" evidence="8">
    <location>
        <begin position="358"/>
        <end position="378"/>
    </location>
</feature>
<evidence type="ECO:0000256" key="3">
    <source>
        <dbReference type="ARBA" id="ARBA00022448"/>
    </source>
</evidence>
<feature type="transmembrane region" description="Helical" evidence="8">
    <location>
        <begin position="295"/>
        <end position="320"/>
    </location>
</feature>
<dbReference type="Pfam" id="PF00999">
    <property type="entry name" value="Na_H_Exchanger"/>
    <property type="match status" value="1"/>
</dbReference>
<evidence type="ECO:0000313" key="11">
    <source>
        <dbReference type="Proteomes" id="UP000757103"/>
    </source>
</evidence>
<feature type="transmembrane region" description="Helical" evidence="8">
    <location>
        <begin position="457"/>
        <end position="479"/>
    </location>
</feature>
<feature type="transmembrane region" description="Helical" evidence="8">
    <location>
        <begin position="120"/>
        <end position="139"/>
    </location>
</feature>
<evidence type="ECO:0000313" key="10">
    <source>
        <dbReference type="EMBL" id="HJG88776.1"/>
    </source>
</evidence>
<dbReference type="GO" id="GO:1902600">
    <property type="term" value="P:proton transmembrane transport"/>
    <property type="evidence" value="ECO:0007669"/>
    <property type="project" value="InterPro"/>
</dbReference>
<dbReference type="Gene3D" id="1.20.1530.20">
    <property type="match status" value="1"/>
</dbReference>
<dbReference type="PROSITE" id="PS51202">
    <property type="entry name" value="RCK_C"/>
    <property type="match status" value="2"/>
</dbReference>
<evidence type="ECO:0000256" key="6">
    <source>
        <dbReference type="ARBA" id="ARBA00022989"/>
    </source>
</evidence>
<keyword evidence="4" id="KW-0406">Ion transport</keyword>
<keyword evidence="4" id="KW-0633">Potassium transport</keyword>
<reference evidence="10" key="1">
    <citation type="journal article" date="2021" name="PeerJ">
        <title>Extensive microbial diversity within the chicken gut microbiome revealed by metagenomics and culture.</title>
        <authorList>
            <person name="Gilroy R."/>
            <person name="Ravi A."/>
            <person name="Getino M."/>
            <person name="Pursley I."/>
            <person name="Horton D.L."/>
            <person name="Alikhan N.F."/>
            <person name="Baker D."/>
            <person name="Gharbi K."/>
            <person name="Hall N."/>
            <person name="Watson M."/>
            <person name="Adriaenssens E.M."/>
            <person name="Foster-Nyarko E."/>
            <person name="Jarju S."/>
            <person name="Secka A."/>
            <person name="Antonio M."/>
            <person name="Oren A."/>
            <person name="Chaudhuri R.R."/>
            <person name="La Ragione R."/>
            <person name="Hildebrand F."/>
            <person name="Pallen M.J."/>
        </authorList>
    </citation>
    <scope>NUCLEOTIDE SEQUENCE</scope>
    <source>
        <strain evidence="10">CHK121-7720</strain>
    </source>
</reference>
<dbReference type="PANTHER" id="PTHR42751:SF3">
    <property type="entry name" value="SODIUM_GLUTAMATE SYMPORTER"/>
    <property type="match status" value="1"/>
</dbReference>
<dbReference type="RefSeq" id="WP_273305816.1">
    <property type="nucleotide sequence ID" value="NZ_CASDXW010000012.1"/>
</dbReference>
<dbReference type="GO" id="GO:0016020">
    <property type="term" value="C:membrane"/>
    <property type="evidence" value="ECO:0007669"/>
    <property type="project" value="UniProtKB-SubCell"/>
</dbReference>
<dbReference type="InterPro" id="IPR006037">
    <property type="entry name" value="RCK_C"/>
</dbReference>
<dbReference type="InterPro" id="IPR038770">
    <property type="entry name" value="Na+/solute_symporter_sf"/>
</dbReference>
<evidence type="ECO:0000259" key="9">
    <source>
        <dbReference type="PROSITE" id="PS51202"/>
    </source>
</evidence>
<feature type="domain" description="RCK C-terminal" evidence="9">
    <location>
        <begin position="570"/>
        <end position="654"/>
    </location>
</feature>
<dbReference type="PANTHER" id="PTHR42751">
    <property type="entry name" value="SODIUM/HYDROGEN EXCHANGER FAMILY/TRKA DOMAIN PROTEIN"/>
    <property type="match status" value="1"/>
</dbReference>
<feature type="transmembrane region" description="Helical" evidence="8">
    <location>
        <begin position="332"/>
        <end position="352"/>
    </location>
</feature>
<keyword evidence="7 8" id="KW-0472">Membrane</keyword>
<dbReference type="EMBL" id="DYUD01000015">
    <property type="protein sequence ID" value="HJG88776.1"/>
    <property type="molecule type" value="Genomic_DNA"/>
</dbReference>
<feature type="transmembrane region" description="Helical" evidence="8">
    <location>
        <begin position="90"/>
        <end position="108"/>
    </location>
</feature>
<dbReference type="AlphaFoldDB" id="A0A921SUK2"/>
<reference evidence="10" key="2">
    <citation type="submission" date="2021-09" db="EMBL/GenBank/DDBJ databases">
        <authorList>
            <person name="Gilroy R."/>
        </authorList>
    </citation>
    <scope>NUCLEOTIDE SEQUENCE</scope>
    <source>
        <strain evidence="10">CHK121-7720</strain>
    </source>
</reference>
<dbReference type="Pfam" id="PF02080">
    <property type="entry name" value="TrkA_C"/>
    <property type="match status" value="2"/>
</dbReference>
<dbReference type="GO" id="GO:0015297">
    <property type="term" value="F:antiporter activity"/>
    <property type="evidence" value="ECO:0007669"/>
    <property type="project" value="InterPro"/>
</dbReference>
<evidence type="ECO:0000256" key="1">
    <source>
        <dbReference type="ARBA" id="ARBA00004141"/>
    </source>
</evidence>
<dbReference type="InterPro" id="IPR006153">
    <property type="entry name" value="Cation/H_exchanger_TM"/>
</dbReference>
<dbReference type="Proteomes" id="UP000757103">
    <property type="component" value="Unassembled WGS sequence"/>
</dbReference>
<accession>A0A921SUK2</accession>
<protein>
    <submittedName>
        <fullName evidence="10">Cation:proton antiporter</fullName>
    </submittedName>
</protein>
<dbReference type="Gene3D" id="3.30.70.1450">
    <property type="entry name" value="Regulator of K+ conductance, C-terminal domain"/>
    <property type="match status" value="2"/>
</dbReference>
<feature type="transmembrane region" description="Helical" evidence="8">
    <location>
        <begin position="424"/>
        <end position="445"/>
    </location>
</feature>
<dbReference type="InterPro" id="IPR036721">
    <property type="entry name" value="RCK_C_sf"/>
</dbReference>
<feature type="transmembrane region" description="Helical" evidence="8">
    <location>
        <begin position="6"/>
        <end position="25"/>
    </location>
</feature>
<feature type="transmembrane region" description="Helical" evidence="8">
    <location>
        <begin position="59"/>
        <end position="78"/>
    </location>
</feature>